<feature type="compositionally biased region" description="Basic and acidic residues" evidence="1">
    <location>
        <begin position="289"/>
        <end position="300"/>
    </location>
</feature>
<dbReference type="EMBL" id="QFQP01000011">
    <property type="protein sequence ID" value="PZR12850.1"/>
    <property type="molecule type" value="Genomic_DNA"/>
</dbReference>
<evidence type="ECO:0000256" key="1">
    <source>
        <dbReference type="SAM" id="MobiDB-lite"/>
    </source>
</evidence>
<dbReference type="InterPro" id="IPR011055">
    <property type="entry name" value="Dup_hybrid_motif"/>
</dbReference>
<feature type="domain" description="M23ase beta-sheet core" evidence="2">
    <location>
        <begin position="174"/>
        <end position="266"/>
    </location>
</feature>
<dbReference type="Proteomes" id="UP000249061">
    <property type="component" value="Unassembled WGS sequence"/>
</dbReference>
<dbReference type="CDD" id="cd12797">
    <property type="entry name" value="M23_peptidase"/>
    <property type="match status" value="1"/>
</dbReference>
<dbReference type="InterPro" id="IPR016047">
    <property type="entry name" value="M23ase_b-sheet_dom"/>
</dbReference>
<dbReference type="InterPro" id="IPR050570">
    <property type="entry name" value="Cell_wall_metabolism_enzyme"/>
</dbReference>
<dbReference type="Pfam" id="PF01551">
    <property type="entry name" value="Peptidase_M23"/>
    <property type="match status" value="1"/>
</dbReference>
<dbReference type="PANTHER" id="PTHR21666:SF270">
    <property type="entry name" value="MUREIN HYDROLASE ACTIVATOR ENVC"/>
    <property type="match status" value="1"/>
</dbReference>
<dbReference type="AlphaFoldDB" id="A0A2W5TBI6"/>
<dbReference type="GO" id="GO:0004222">
    <property type="term" value="F:metalloendopeptidase activity"/>
    <property type="evidence" value="ECO:0007669"/>
    <property type="project" value="TreeGrafter"/>
</dbReference>
<proteinExistence type="predicted"/>
<accession>A0A2W5TBI6</accession>
<gene>
    <name evidence="3" type="ORF">DI536_14935</name>
</gene>
<organism evidence="3 4">
    <name type="scientific">Archangium gephyra</name>
    <dbReference type="NCBI Taxonomy" id="48"/>
    <lineage>
        <taxon>Bacteria</taxon>
        <taxon>Pseudomonadati</taxon>
        <taxon>Myxococcota</taxon>
        <taxon>Myxococcia</taxon>
        <taxon>Myxococcales</taxon>
        <taxon>Cystobacterineae</taxon>
        <taxon>Archangiaceae</taxon>
        <taxon>Archangium</taxon>
    </lineage>
</organism>
<name>A0A2W5TBI6_9BACT</name>
<dbReference type="PANTHER" id="PTHR21666">
    <property type="entry name" value="PEPTIDASE-RELATED"/>
    <property type="match status" value="1"/>
</dbReference>
<dbReference type="Gene3D" id="2.70.70.10">
    <property type="entry name" value="Glucose Permease (Domain IIA)"/>
    <property type="match status" value="1"/>
</dbReference>
<evidence type="ECO:0000259" key="2">
    <source>
        <dbReference type="Pfam" id="PF01551"/>
    </source>
</evidence>
<evidence type="ECO:0000313" key="3">
    <source>
        <dbReference type="EMBL" id="PZR12850.1"/>
    </source>
</evidence>
<reference evidence="3 4" key="1">
    <citation type="submission" date="2017-08" db="EMBL/GenBank/DDBJ databases">
        <title>Infants hospitalized years apart are colonized by the same room-sourced microbial strains.</title>
        <authorList>
            <person name="Brooks B."/>
            <person name="Olm M.R."/>
            <person name="Firek B.A."/>
            <person name="Baker R."/>
            <person name="Thomas B.C."/>
            <person name="Morowitz M.J."/>
            <person name="Banfield J.F."/>
        </authorList>
    </citation>
    <scope>NUCLEOTIDE SEQUENCE [LARGE SCALE GENOMIC DNA]</scope>
    <source>
        <strain evidence="3">S2_003_000_R2_14</strain>
    </source>
</reference>
<evidence type="ECO:0000313" key="4">
    <source>
        <dbReference type="Proteomes" id="UP000249061"/>
    </source>
</evidence>
<protein>
    <submittedName>
        <fullName evidence="3">M23 family peptidase</fullName>
    </submittedName>
</protein>
<sequence>MSFALLISLCVAQPAPSLADGRAHIDALRANRVAPEFEKLGGAIRSYGVEWKVISEAMSEEDGQFRYVRTVAVSNWARGMRISLLLSPDARLLSGTIEPAKSEAPTMYGAYRVQTKLRLPLEEEWSVLWGGRTWDENRHASVSDMRFALDLLQRKKGSSADGRGRRNEDYYAWNQPVLAPADGVVVSVENKIEDNVPNRVPGGNLYGNLVVIRHLDGEYSLLGHLKKGSVNVEPGDRVSSGQRIARVGNSGMSTEPHLHFHLMDTGDWKTAHGLPMQLVDWVRNGAQVERGEPRRGDVVSKRATAARR</sequence>
<feature type="region of interest" description="Disordered" evidence="1">
    <location>
        <begin position="289"/>
        <end position="308"/>
    </location>
</feature>
<comment type="caution">
    <text evidence="3">The sequence shown here is derived from an EMBL/GenBank/DDBJ whole genome shotgun (WGS) entry which is preliminary data.</text>
</comment>
<dbReference type="SUPFAM" id="SSF51261">
    <property type="entry name" value="Duplicated hybrid motif"/>
    <property type="match status" value="1"/>
</dbReference>